<comment type="caution">
    <text evidence="3">The sequence shown here is derived from an EMBL/GenBank/DDBJ whole genome shotgun (WGS) entry which is preliminary data.</text>
</comment>
<evidence type="ECO:0000256" key="1">
    <source>
        <dbReference type="SAM" id="Phobius"/>
    </source>
</evidence>
<sequence>MWQSALAALCLVAVVLRGRLPVAATELATVSTITARTMGVTADPCAMVGLCLFAVAERRGSRLLTSYPGMGLLEPVTGGLVMAAWTLVITLAAAAVFLRRDTNG</sequence>
<keyword evidence="1" id="KW-0812">Transmembrane</keyword>
<feature type="chain" id="PRO_5013395785" evidence="2">
    <location>
        <begin position="25"/>
        <end position="104"/>
    </location>
</feature>
<feature type="signal peptide" evidence="2">
    <location>
        <begin position="1"/>
        <end position="24"/>
    </location>
</feature>
<evidence type="ECO:0000256" key="2">
    <source>
        <dbReference type="SAM" id="SignalP"/>
    </source>
</evidence>
<gene>
    <name evidence="3" type="ORF">CGZ94_20380</name>
</gene>
<keyword evidence="2" id="KW-0732">Signal</keyword>
<evidence type="ECO:0000313" key="3">
    <source>
        <dbReference type="EMBL" id="OYO08851.1"/>
    </source>
</evidence>
<evidence type="ECO:0000313" key="4">
    <source>
        <dbReference type="Proteomes" id="UP000215896"/>
    </source>
</evidence>
<accession>A0A255FZW0</accession>
<keyword evidence="4" id="KW-1185">Reference proteome</keyword>
<keyword evidence="1" id="KW-1133">Transmembrane helix</keyword>
<dbReference type="AlphaFoldDB" id="A0A255FZW0"/>
<feature type="transmembrane region" description="Helical" evidence="1">
    <location>
        <begin position="76"/>
        <end position="98"/>
    </location>
</feature>
<dbReference type="EMBL" id="NMVO01000018">
    <property type="protein sequence ID" value="OYO08851.1"/>
    <property type="molecule type" value="Genomic_DNA"/>
</dbReference>
<protein>
    <submittedName>
        <fullName evidence="3">Uncharacterized protein</fullName>
    </submittedName>
</protein>
<organism evidence="3 4">
    <name type="scientific">Enemella evansiae</name>
    <dbReference type="NCBI Taxonomy" id="2016499"/>
    <lineage>
        <taxon>Bacteria</taxon>
        <taxon>Bacillati</taxon>
        <taxon>Actinomycetota</taxon>
        <taxon>Actinomycetes</taxon>
        <taxon>Propionibacteriales</taxon>
        <taxon>Propionibacteriaceae</taxon>
        <taxon>Enemella</taxon>
    </lineage>
</organism>
<proteinExistence type="predicted"/>
<name>A0A255FZW0_9ACTN</name>
<keyword evidence="1" id="KW-0472">Membrane</keyword>
<dbReference type="Proteomes" id="UP000215896">
    <property type="component" value="Unassembled WGS sequence"/>
</dbReference>
<reference evidence="3 4" key="1">
    <citation type="submission" date="2017-07" db="EMBL/GenBank/DDBJ databases">
        <title>Draft whole genome sequences of clinical Proprionibacteriaceae strains.</title>
        <authorList>
            <person name="Bernier A.-M."/>
            <person name="Bernard K."/>
            <person name="Domingo M.-C."/>
        </authorList>
    </citation>
    <scope>NUCLEOTIDE SEQUENCE [LARGE SCALE GENOMIC DNA]</scope>
    <source>
        <strain evidence="3 4">NML 030167</strain>
    </source>
</reference>